<organism evidence="1">
    <name type="scientific">Cucumis melo</name>
    <name type="common">Muskmelon</name>
    <dbReference type="NCBI Taxonomy" id="3656"/>
    <lineage>
        <taxon>Eukaryota</taxon>
        <taxon>Viridiplantae</taxon>
        <taxon>Streptophyta</taxon>
        <taxon>Embryophyta</taxon>
        <taxon>Tracheophyta</taxon>
        <taxon>Spermatophyta</taxon>
        <taxon>Magnoliopsida</taxon>
        <taxon>eudicotyledons</taxon>
        <taxon>Gunneridae</taxon>
        <taxon>Pentapetalae</taxon>
        <taxon>rosids</taxon>
        <taxon>fabids</taxon>
        <taxon>Cucurbitales</taxon>
        <taxon>Cucurbitaceae</taxon>
        <taxon>Benincaseae</taxon>
        <taxon>Cucumis</taxon>
    </lineage>
</organism>
<accession>A0A9I9E6A4</accession>
<dbReference type="EnsemblPlants" id="MELO3C029344.2.1">
    <property type="protein sequence ID" value="MELO3C029344.2.1"/>
    <property type="gene ID" value="MELO3C029344.2"/>
</dbReference>
<reference evidence="1" key="1">
    <citation type="submission" date="2023-03" db="UniProtKB">
        <authorList>
            <consortium name="EnsemblPlants"/>
        </authorList>
    </citation>
    <scope>IDENTIFICATION</scope>
</reference>
<sequence>VNSSSLVCSDVADSSITVVVKLDSQEGLRLKWSIIEGLFPYTDSFLFQYLSSLQQLLYLEIVRSELKSFHLSQLAPFGVSVGIVFLGPSRSILKFEWKLTVYRLY</sequence>
<proteinExistence type="predicted"/>
<name>A0A9I9E6A4_CUCME</name>
<evidence type="ECO:0000313" key="1">
    <source>
        <dbReference type="EnsemblPlants" id="MELO3C029344.2.1"/>
    </source>
</evidence>
<dbReference type="Gramene" id="MELO3C029344.2.1">
    <property type="protein sequence ID" value="MELO3C029344.2.1"/>
    <property type="gene ID" value="MELO3C029344.2"/>
</dbReference>
<dbReference type="AlphaFoldDB" id="A0A9I9E6A4"/>
<protein>
    <submittedName>
        <fullName evidence="1">Uncharacterized protein</fullName>
    </submittedName>
</protein>